<dbReference type="PANTHER" id="PTHR45880">
    <property type="entry name" value="RNA-BINDING MOTIF PROTEIN, X-LINKED 2"/>
    <property type="match status" value="1"/>
</dbReference>
<evidence type="ECO:0000256" key="1">
    <source>
        <dbReference type="ARBA" id="ARBA00022884"/>
    </source>
</evidence>
<dbReference type="SUPFAM" id="SSF54928">
    <property type="entry name" value="RNA-binding domain, RBD"/>
    <property type="match status" value="1"/>
</dbReference>
<feature type="compositionally biased region" description="Basic and acidic residues" evidence="3">
    <location>
        <begin position="180"/>
        <end position="200"/>
    </location>
</feature>
<dbReference type="HOGENOM" id="CLU_045495_2_1_1"/>
<evidence type="ECO:0000259" key="4">
    <source>
        <dbReference type="PROSITE" id="PS50102"/>
    </source>
</evidence>
<dbReference type="Gene3D" id="3.30.70.330">
    <property type="match status" value="1"/>
</dbReference>
<protein>
    <recommendedName>
        <fullName evidence="4">RRM domain-containing protein</fullName>
    </recommendedName>
</protein>
<dbReference type="GO" id="GO:0003723">
    <property type="term" value="F:RNA binding"/>
    <property type="evidence" value="ECO:0007669"/>
    <property type="project" value="UniProtKB-UniRule"/>
</dbReference>
<feature type="compositionally biased region" description="Basic residues" evidence="3">
    <location>
        <begin position="149"/>
        <end position="158"/>
    </location>
</feature>
<dbReference type="OrthoDB" id="2573941at2759"/>
<feature type="compositionally biased region" description="Basic and acidic residues" evidence="3">
    <location>
        <begin position="236"/>
        <end position="263"/>
    </location>
</feature>
<feature type="compositionally biased region" description="Basic and acidic residues" evidence="3">
    <location>
        <begin position="124"/>
        <end position="148"/>
    </location>
</feature>
<proteinExistence type="predicted"/>
<dbReference type="STRING" id="212818.A0A0D1WQJ6"/>
<dbReference type="PROSITE" id="PS50102">
    <property type="entry name" value="RRM"/>
    <property type="match status" value="1"/>
</dbReference>
<dbReference type="InterPro" id="IPR035979">
    <property type="entry name" value="RBD_domain_sf"/>
</dbReference>
<dbReference type="PANTHER" id="PTHR45880:SF1">
    <property type="entry name" value="RNA-BINDING MOTIF PROTEIN, X-LINKED 2"/>
    <property type="match status" value="1"/>
</dbReference>
<feature type="compositionally biased region" description="Basic residues" evidence="3">
    <location>
        <begin position="264"/>
        <end position="273"/>
    </location>
</feature>
<dbReference type="VEuPathDB" id="FungiDB:PV10_05915"/>
<gene>
    <name evidence="5" type="ORF">PV10_05915</name>
</gene>
<dbReference type="GO" id="GO:0071011">
    <property type="term" value="C:precatalytic spliceosome"/>
    <property type="evidence" value="ECO:0007669"/>
    <property type="project" value="TreeGrafter"/>
</dbReference>
<dbReference type="RefSeq" id="XP_016222944.1">
    <property type="nucleotide sequence ID" value="XM_016370651.1"/>
</dbReference>
<dbReference type="InterPro" id="IPR045844">
    <property type="entry name" value="RRM_Ist3-like"/>
</dbReference>
<dbReference type="InterPro" id="IPR012677">
    <property type="entry name" value="Nucleotide-bd_a/b_plait_sf"/>
</dbReference>
<dbReference type="Proteomes" id="UP000054302">
    <property type="component" value="Unassembled WGS sequence"/>
</dbReference>
<organism evidence="5 6">
    <name type="scientific">Exophiala mesophila</name>
    <name type="common">Black yeast-like fungus</name>
    <dbReference type="NCBI Taxonomy" id="212818"/>
    <lineage>
        <taxon>Eukaryota</taxon>
        <taxon>Fungi</taxon>
        <taxon>Dikarya</taxon>
        <taxon>Ascomycota</taxon>
        <taxon>Pezizomycotina</taxon>
        <taxon>Eurotiomycetes</taxon>
        <taxon>Chaetothyriomycetidae</taxon>
        <taxon>Chaetothyriales</taxon>
        <taxon>Herpotrichiellaceae</taxon>
        <taxon>Exophiala</taxon>
    </lineage>
</organism>
<keyword evidence="1 2" id="KW-0694">RNA-binding</keyword>
<evidence type="ECO:0000256" key="3">
    <source>
        <dbReference type="SAM" id="MobiDB-lite"/>
    </source>
</evidence>
<keyword evidence="6" id="KW-1185">Reference proteome</keyword>
<evidence type="ECO:0000313" key="6">
    <source>
        <dbReference type="Proteomes" id="UP000054302"/>
    </source>
</evidence>
<evidence type="ECO:0000313" key="5">
    <source>
        <dbReference type="EMBL" id="KIV91370.1"/>
    </source>
</evidence>
<sequence length="279" mass="33305">MNAIRATQALNKRELESATPVNASWHTDYRDTAYIYVGGLPLDLTEGDVVTIFSQFGNPTHLKLVRDRETGKSKGFGFLKYEDQRSCDLAVDNLGGAEVLGRLLRVDHTRYKIKDGEDEETWRIERMERETGEERPQSDEDVRGDGEHSRKRRKKTRHMLKEEKELEEMLAITQDGEEADPMRDYLIKEKREEVEQAKEREKRRKHKHHHRRRHDDGSDEEGNNDDTGRRHRRGRERSEERKETDRRWRRDQSHKDHGEDRSERHRHNGHERRRRDGED</sequence>
<evidence type="ECO:0000256" key="2">
    <source>
        <dbReference type="PROSITE-ProRule" id="PRU00176"/>
    </source>
</evidence>
<dbReference type="GO" id="GO:0005686">
    <property type="term" value="C:U2 snRNP"/>
    <property type="evidence" value="ECO:0007669"/>
    <property type="project" value="TreeGrafter"/>
</dbReference>
<dbReference type="GO" id="GO:0071013">
    <property type="term" value="C:catalytic step 2 spliceosome"/>
    <property type="evidence" value="ECO:0007669"/>
    <property type="project" value="TreeGrafter"/>
</dbReference>
<dbReference type="EMBL" id="KN847523">
    <property type="protein sequence ID" value="KIV91370.1"/>
    <property type="molecule type" value="Genomic_DNA"/>
</dbReference>
<dbReference type="GeneID" id="27323760"/>
<feature type="compositionally biased region" description="Basic residues" evidence="3">
    <location>
        <begin position="201"/>
        <end position="213"/>
    </location>
</feature>
<feature type="domain" description="RRM" evidence="4">
    <location>
        <begin position="33"/>
        <end position="111"/>
    </location>
</feature>
<accession>A0A0D1WQJ6</accession>
<dbReference type="CDD" id="cd12411">
    <property type="entry name" value="RRM_ist3_like"/>
    <property type="match status" value="1"/>
</dbReference>
<dbReference type="InterPro" id="IPR051847">
    <property type="entry name" value="RNA_proc/Spliceosome_comp"/>
</dbReference>
<reference evidence="5 6" key="1">
    <citation type="submission" date="2015-01" db="EMBL/GenBank/DDBJ databases">
        <title>The Genome Sequence of Exophiala mesophila CBS40295.</title>
        <authorList>
            <consortium name="The Broad Institute Genomics Platform"/>
            <person name="Cuomo C."/>
            <person name="de Hoog S."/>
            <person name="Gorbushina A."/>
            <person name="Stielow B."/>
            <person name="Teixiera M."/>
            <person name="Abouelleil A."/>
            <person name="Chapman S.B."/>
            <person name="Priest M."/>
            <person name="Young S.K."/>
            <person name="Wortman J."/>
            <person name="Nusbaum C."/>
            <person name="Birren B."/>
        </authorList>
    </citation>
    <scope>NUCLEOTIDE SEQUENCE [LARGE SCALE GENOMIC DNA]</scope>
    <source>
        <strain evidence="5 6">CBS 40295</strain>
    </source>
</reference>
<dbReference type="Pfam" id="PF00076">
    <property type="entry name" value="RRM_1"/>
    <property type="match status" value="1"/>
</dbReference>
<dbReference type="SMART" id="SM00360">
    <property type="entry name" value="RRM"/>
    <property type="match status" value="1"/>
</dbReference>
<dbReference type="AlphaFoldDB" id="A0A0D1WQJ6"/>
<dbReference type="OMA" id="GSWHVDY"/>
<feature type="region of interest" description="Disordered" evidence="3">
    <location>
        <begin position="124"/>
        <end position="279"/>
    </location>
</feature>
<dbReference type="InterPro" id="IPR000504">
    <property type="entry name" value="RRM_dom"/>
</dbReference>
<dbReference type="GO" id="GO:0000398">
    <property type="term" value="P:mRNA splicing, via spliceosome"/>
    <property type="evidence" value="ECO:0007669"/>
    <property type="project" value="InterPro"/>
</dbReference>
<name>A0A0D1WQJ6_EXOME</name>